<dbReference type="GO" id="GO:0006508">
    <property type="term" value="P:proteolysis"/>
    <property type="evidence" value="ECO:0007669"/>
    <property type="project" value="UniProtKB-KW"/>
</dbReference>
<dbReference type="Proteomes" id="UP001204068">
    <property type="component" value="Unassembled WGS sequence"/>
</dbReference>
<keyword evidence="5" id="KW-0378">Hydrolase</keyword>
<dbReference type="CDD" id="cd12797">
    <property type="entry name" value="M23_peptidase"/>
    <property type="match status" value="1"/>
</dbReference>
<organism evidence="9 10">
    <name type="scientific">Mammaliicoccus sciuri</name>
    <name type="common">Staphylococcus sciuri</name>
    <dbReference type="NCBI Taxonomy" id="1296"/>
    <lineage>
        <taxon>Bacteria</taxon>
        <taxon>Bacillati</taxon>
        <taxon>Bacillota</taxon>
        <taxon>Bacilli</taxon>
        <taxon>Bacillales</taxon>
        <taxon>Staphylococcaceae</taxon>
        <taxon>Mammaliicoccus</taxon>
    </lineage>
</organism>
<dbReference type="SUPFAM" id="SSF51261">
    <property type="entry name" value="Duplicated hybrid motif"/>
    <property type="match status" value="1"/>
</dbReference>
<feature type="compositionally biased region" description="Polar residues" evidence="6">
    <location>
        <begin position="161"/>
        <end position="179"/>
    </location>
</feature>
<dbReference type="InterPro" id="IPR011055">
    <property type="entry name" value="Dup_hybrid_motif"/>
</dbReference>
<evidence type="ECO:0000313" key="9">
    <source>
        <dbReference type="EMBL" id="MCQ9304020.1"/>
    </source>
</evidence>
<comment type="cofactor">
    <cofactor evidence="2">
        <name>Zn(2+)</name>
        <dbReference type="ChEBI" id="CHEBI:29105"/>
    </cofactor>
</comment>
<feature type="chain" id="PRO_5044026016" description="lysostaphin" evidence="7">
    <location>
        <begin position="27"/>
        <end position="334"/>
    </location>
</feature>
<dbReference type="GO" id="GO:0004222">
    <property type="term" value="F:metalloendopeptidase activity"/>
    <property type="evidence" value="ECO:0007669"/>
    <property type="project" value="TreeGrafter"/>
</dbReference>
<evidence type="ECO:0000256" key="5">
    <source>
        <dbReference type="ARBA" id="ARBA00023049"/>
    </source>
</evidence>
<proteinExistence type="inferred from homology"/>
<sequence length="334" mass="36608">MKKLLTSSIATIGLLTMGVAHHEANAAEQNVATQSTIQGTTGYANGSYYTIDNNGNYHHTLDGKWNQAMFDNHEYKSYEIDANGTYHYYYFVKGGQSYAPSQSHDSIQKHGYNVENSNSNAKSTNKTSIQNNKVDSTDVSSKQNTNNTNASSNTQASDNNVTYNQSQNNTTSQDAQLNDNEATTTQANNNESASSQKSEGKAQASSNWLTKNTKLQEYGQYHGGGAHYGVDYAMKENTPVYSLTDGTVIQSGWSNYGGGNQVTIKEKNSDYYQWYMHMNKLNVQKGDSVTAGQQIGESGSTGNSTAPHLHFQRMKGGVGNEYSVNPDSYINNNQ</sequence>
<dbReference type="RefSeq" id="WP_058611813.1">
    <property type="nucleotide sequence ID" value="NZ_CP064868.1"/>
</dbReference>
<evidence type="ECO:0000256" key="2">
    <source>
        <dbReference type="ARBA" id="ARBA00001947"/>
    </source>
</evidence>
<dbReference type="Gene3D" id="2.70.70.10">
    <property type="entry name" value="Glucose Permease (Domain IIA)"/>
    <property type="match status" value="1"/>
</dbReference>
<feature type="compositionally biased region" description="Polar residues" evidence="6">
    <location>
        <begin position="129"/>
        <end position="139"/>
    </location>
</feature>
<comment type="caution">
    <text evidence="9">The sequence shown here is derived from an EMBL/GenBank/DDBJ whole genome shotgun (WGS) entry which is preliminary data.</text>
</comment>
<dbReference type="InterPro" id="IPR050570">
    <property type="entry name" value="Cell_wall_metabolism_enzyme"/>
</dbReference>
<evidence type="ECO:0000313" key="10">
    <source>
        <dbReference type="Proteomes" id="UP001204068"/>
    </source>
</evidence>
<dbReference type="Gene3D" id="2.40.50.290">
    <property type="match status" value="1"/>
</dbReference>
<gene>
    <name evidence="9" type="ORF">NQ032_10455</name>
</gene>
<accession>A0AAW5LGD1</accession>
<feature type="compositionally biased region" description="Low complexity" evidence="6">
    <location>
        <begin position="180"/>
        <end position="197"/>
    </location>
</feature>
<comment type="similarity">
    <text evidence="3">Belongs to the peptidase M23B family.</text>
</comment>
<evidence type="ECO:0000256" key="7">
    <source>
        <dbReference type="SAM" id="SignalP"/>
    </source>
</evidence>
<keyword evidence="7" id="KW-0732">Signal</keyword>
<feature type="domain" description="M23ase beta-sheet core" evidence="8">
    <location>
        <begin position="226"/>
        <end position="317"/>
    </location>
</feature>
<keyword evidence="5" id="KW-0482">Metalloprotease</keyword>
<dbReference type="PANTHER" id="PTHR21666:SF270">
    <property type="entry name" value="MUREIN HYDROLASE ACTIVATOR ENVC"/>
    <property type="match status" value="1"/>
</dbReference>
<feature type="region of interest" description="Disordered" evidence="6">
    <location>
        <begin position="99"/>
        <end position="206"/>
    </location>
</feature>
<evidence type="ECO:0000256" key="6">
    <source>
        <dbReference type="SAM" id="MobiDB-lite"/>
    </source>
</evidence>
<evidence type="ECO:0000256" key="4">
    <source>
        <dbReference type="ARBA" id="ARBA00012322"/>
    </source>
</evidence>
<evidence type="ECO:0000259" key="8">
    <source>
        <dbReference type="Pfam" id="PF01551"/>
    </source>
</evidence>
<keyword evidence="5" id="KW-0645">Protease</keyword>
<evidence type="ECO:0000256" key="1">
    <source>
        <dbReference type="ARBA" id="ARBA00001667"/>
    </source>
</evidence>
<dbReference type="AlphaFoldDB" id="A0AAW5LGD1"/>
<comment type="catalytic activity">
    <reaction evidence="1">
        <text>Hydrolysis of the -Gly-|-Gly- bond in the pentaglycine inter-peptide link joining staphylococcal cell wall peptidoglycans.</text>
        <dbReference type="EC" id="3.4.24.75"/>
    </reaction>
</comment>
<evidence type="ECO:0000256" key="3">
    <source>
        <dbReference type="ARBA" id="ARBA00006646"/>
    </source>
</evidence>
<dbReference type="InterPro" id="IPR016047">
    <property type="entry name" value="M23ase_b-sheet_dom"/>
</dbReference>
<name>A0AAW5LGD1_MAMSC</name>
<reference evidence="9" key="1">
    <citation type="submission" date="2022-07" db="EMBL/GenBank/DDBJ databases">
        <title>Bacterial species isolated from the porcine tonsil microbiota.</title>
        <authorList>
            <person name="Oliveira I.M.F."/>
        </authorList>
    </citation>
    <scope>NUCLEOTIDE SEQUENCE</scope>
    <source>
        <strain evidence="9">8QC2O2</strain>
    </source>
</reference>
<feature type="compositionally biased region" description="Low complexity" evidence="6">
    <location>
        <begin position="140"/>
        <end position="160"/>
    </location>
</feature>
<feature type="region of interest" description="Disordered" evidence="6">
    <location>
        <begin position="291"/>
        <end position="310"/>
    </location>
</feature>
<protein>
    <recommendedName>
        <fullName evidence="4">lysostaphin</fullName>
        <ecNumber evidence="4">3.4.24.75</ecNumber>
    </recommendedName>
</protein>
<dbReference type="EMBL" id="JANILD010000004">
    <property type="protein sequence ID" value="MCQ9304020.1"/>
    <property type="molecule type" value="Genomic_DNA"/>
</dbReference>
<feature type="signal peptide" evidence="7">
    <location>
        <begin position="1"/>
        <end position="26"/>
    </location>
</feature>
<feature type="compositionally biased region" description="Low complexity" evidence="6">
    <location>
        <begin position="116"/>
        <end position="128"/>
    </location>
</feature>
<feature type="compositionally biased region" description="Polar residues" evidence="6">
    <location>
        <begin position="291"/>
        <end position="306"/>
    </location>
</feature>
<dbReference type="PANTHER" id="PTHR21666">
    <property type="entry name" value="PEPTIDASE-RELATED"/>
    <property type="match status" value="1"/>
</dbReference>
<dbReference type="EC" id="3.4.24.75" evidence="4"/>
<dbReference type="Pfam" id="PF01551">
    <property type="entry name" value="Peptidase_M23"/>
    <property type="match status" value="1"/>
</dbReference>